<feature type="compositionally biased region" description="Basic and acidic residues" evidence="2">
    <location>
        <begin position="740"/>
        <end position="759"/>
    </location>
</feature>
<dbReference type="InterPro" id="IPR016624">
    <property type="entry name" value="UCP014753"/>
</dbReference>
<feature type="domain" description="DUF2264" evidence="4">
    <location>
        <begin position="472"/>
        <end position="706"/>
    </location>
</feature>
<feature type="compositionally biased region" description="Basic residues" evidence="2">
    <location>
        <begin position="413"/>
        <end position="422"/>
    </location>
</feature>
<evidence type="ECO:0000259" key="4">
    <source>
        <dbReference type="Pfam" id="PF10022"/>
    </source>
</evidence>
<dbReference type="InterPro" id="IPR049349">
    <property type="entry name" value="DUF2264_N"/>
</dbReference>
<feature type="region of interest" description="Disordered" evidence="2">
    <location>
        <begin position="295"/>
        <end position="326"/>
    </location>
</feature>
<feature type="region of interest" description="Disordered" evidence="2">
    <location>
        <begin position="848"/>
        <end position="867"/>
    </location>
</feature>
<keyword evidence="1" id="KW-0560">Oxidoreductase</keyword>
<evidence type="ECO:0008006" key="6">
    <source>
        <dbReference type="Google" id="ProtNLM"/>
    </source>
</evidence>
<dbReference type="InterPro" id="IPR036291">
    <property type="entry name" value="NAD(P)-bd_dom_sf"/>
</dbReference>
<dbReference type="InterPro" id="IPR029753">
    <property type="entry name" value="D-isomer_DH_CS"/>
</dbReference>
<feature type="region of interest" description="Disordered" evidence="2">
    <location>
        <begin position="799"/>
        <end position="819"/>
    </location>
</feature>
<evidence type="ECO:0000313" key="5">
    <source>
        <dbReference type="EMBL" id="BFO17790.1"/>
    </source>
</evidence>
<reference evidence="5" key="1">
    <citation type="submission" date="2024-06" db="EMBL/GenBank/DDBJ databases">
        <authorList>
            <consortium name="consrtm"/>
            <person name="Uemura M."/>
            <person name="Terahara T."/>
        </authorList>
    </citation>
    <scope>NUCLEOTIDE SEQUENCE</scope>
    <source>
        <strain evidence="5">KM77-8</strain>
    </source>
</reference>
<organism evidence="5">
    <name type="scientific">Streptomyces haneummycinicus</name>
    <dbReference type="NCBI Taxonomy" id="3074435"/>
    <lineage>
        <taxon>Bacteria</taxon>
        <taxon>Bacillati</taxon>
        <taxon>Actinomycetota</taxon>
        <taxon>Actinomycetes</taxon>
        <taxon>Kitasatosporales</taxon>
        <taxon>Streptomycetaceae</taxon>
        <taxon>Streptomyces</taxon>
    </lineage>
</organism>
<name>A0AAT9HK08_9ACTN</name>
<feature type="region of interest" description="Disordered" evidence="2">
    <location>
        <begin position="740"/>
        <end position="777"/>
    </location>
</feature>
<feature type="domain" description="D-isomer specific 2-hydroxyacid dehydrogenase NAD-binding" evidence="3">
    <location>
        <begin position="121"/>
        <end position="294"/>
    </location>
</feature>
<dbReference type="CDD" id="cd12167">
    <property type="entry name" value="2-Hacid_dh_8"/>
    <property type="match status" value="1"/>
</dbReference>
<reference evidence="5" key="2">
    <citation type="submission" date="2024-07" db="EMBL/GenBank/DDBJ databases">
        <title>Streptomyces haneummycinica sp. nov., a new antibiotic-producing actinobacterium isolated from marine sediment.</title>
        <authorList>
            <person name="Uemura M."/>
            <person name="Hamada M."/>
            <person name="Hirano S."/>
            <person name="Kobayashi K."/>
            <person name="Ohshiro T."/>
            <person name="Kobayashi T."/>
            <person name="Terahara T."/>
        </authorList>
    </citation>
    <scope>NUCLEOTIDE SEQUENCE</scope>
    <source>
        <strain evidence="5">KM77-8</strain>
    </source>
</reference>
<gene>
    <name evidence="5" type="ORF">SHKM778_41780</name>
</gene>
<feature type="compositionally biased region" description="Basic residues" evidence="2">
    <location>
        <begin position="430"/>
        <end position="445"/>
    </location>
</feature>
<feature type="region of interest" description="Disordered" evidence="2">
    <location>
        <begin position="413"/>
        <end position="465"/>
    </location>
</feature>
<dbReference type="SUPFAM" id="SSF52283">
    <property type="entry name" value="Formate/glycerate dehydrogenase catalytic domain-like"/>
    <property type="match status" value="1"/>
</dbReference>
<accession>A0AAT9HK08</accession>
<evidence type="ECO:0000256" key="1">
    <source>
        <dbReference type="ARBA" id="ARBA00023002"/>
    </source>
</evidence>
<dbReference type="EMBL" id="AP035768">
    <property type="protein sequence ID" value="BFO17790.1"/>
    <property type="molecule type" value="Genomic_DNA"/>
</dbReference>
<sequence>MPGPRPRAALAMSPDVASAVLDDESLTALAALCDLAPLPVLDDLTTPRARGVLADTELLVTGWGCPPLTAEVLRSAPRLRAVAHTAGSVRGHVTDACWERGIEVSSAAAANAVPVAEYTLAMILLTGKRVLESARDYRAAHARPDWLRTSRTVGNHRRTIGILSASLTGRRVIELLRPYDVDVLLYDPFVDEAGARELGVRRVDLTELFRRADTVSVHTPLLPGTRGLVGGELIGSMRPDAVLINTARGAVVDQDALTEAAVAGRIRAVLDVTDPEVLPPEHPLWRCDNVLLTPTSPAPRATSGAGSPISPSPRSRAGPPERASAIPYDAKGWPSWHECPLRTARRRPPFEPTYRIHPRPLGGRGRRTAHLGLALEHPGCALLDLPGRPLARGALRRTRGLCQDVPRRRLPRRGFRRRRSPRAPRAVRERTRRRYSHTGPGRHRVVAADPRPRRPGPAHGRVGVGRARTAAHRPWLWQRLDPGVRDRAEEWLRGSLRHTPAPNNWYLFPYTVAGFLESVGRGDAVTAAARQRALELLEGWYRGDGWYADGDGRAFDHYNGWALHLYPVLDAHLAGDAEALGRYGARLRTHLAGLALMFGGDGAPLHFGRSLTYRFAASAAVSLGAVTGHTPLTPGASRRIASGSLRHFLDRGALTADGLLSLGWYGPHEASLQPYSGPASPYWASKAFTALLAPADHAFWRAPEDPAPVEESDRVLALPAPGLLVQATRGDGVVRLHNHGSDDVRPHEGESAAGDDPHYGRQAYSTRTGPTAPGNIADNHLSVEAGAGPVCAAASTRWARDTATAGAGRRPGTGRCSPRARRWCRACGWRASPWYAAATNCGRTGWWGRRRAPVSPTPAGPPVRRSR</sequence>
<dbReference type="Pfam" id="PF02826">
    <property type="entry name" value="2-Hacid_dh_C"/>
    <property type="match status" value="1"/>
</dbReference>
<proteinExistence type="predicted"/>
<dbReference type="Pfam" id="PF10022">
    <property type="entry name" value="DUF2264"/>
    <property type="match status" value="1"/>
</dbReference>
<dbReference type="PROSITE" id="PS00671">
    <property type="entry name" value="D_2_HYDROXYACID_DH_3"/>
    <property type="match status" value="1"/>
</dbReference>
<dbReference type="PANTHER" id="PTHR35339">
    <property type="entry name" value="LINALOOL DEHYDRATASE_ISOMERASE DOMAIN-CONTAINING PROTEIN"/>
    <property type="match status" value="1"/>
</dbReference>
<dbReference type="AlphaFoldDB" id="A0AAT9HK08"/>
<dbReference type="PANTHER" id="PTHR35339:SF4">
    <property type="entry name" value="LINALOOL DEHYDRATASE_ISOMERASE DOMAIN-CONTAINING PROTEIN"/>
    <property type="match status" value="1"/>
</dbReference>
<dbReference type="Gene3D" id="3.40.50.720">
    <property type="entry name" value="NAD(P)-binding Rossmann-like Domain"/>
    <property type="match status" value="2"/>
</dbReference>
<feature type="compositionally biased region" description="Low complexity" evidence="2">
    <location>
        <begin position="801"/>
        <end position="815"/>
    </location>
</feature>
<evidence type="ECO:0000259" key="3">
    <source>
        <dbReference type="Pfam" id="PF02826"/>
    </source>
</evidence>
<dbReference type="SUPFAM" id="SSF51735">
    <property type="entry name" value="NAD(P)-binding Rossmann-fold domains"/>
    <property type="match status" value="1"/>
</dbReference>
<evidence type="ECO:0000256" key="2">
    <source>
        <dbReference type="SAM" id="MobiDB-lite"/>
    </source>
</evidence>
<dbReference type="GO" id="GO:0016616">
    <property type="term" value="F:oxidoreductase activity, acting on the CH-OH group of donors, NAD or NADP as acceptor"/>
    <property type="evidence" value="ECO:0007669"/>
    <property type="project" value="InterPro"/>
</dbReference>
<protein>
    <recommendedName>
        <fullName evidence="6">DUF2264 domain-containing protein</fullName>
    </recommendedName>
</protein>
<dbReference type="GO" id="GO:0051287">
    <property type="term" value="F:NAD binding"/>
    <property type="evidence" value="ECO:0007669"/>
    <property type="project" value="InterPro"/>
</dbReference>
<dbReference type="InterPro" id="IPR006140">
    <property type="entry name" value="D-isomer_DH_NAD-bd"/>
</dbReference>